<proteinExistence type="predicted"/>
<sequence>MAPPMKAKKDKNRRRVGGRTANFGHFGRGWCGIGIGVAVPEKTELR</sequence>
<name>A0A438EGV9_VITVI</name>
<accession>A0A438EGV9</accession>
<dbReference type="Proteomes" id="UP000288805">
    <property type="component" value="Unassembled WGS sequence"/>
</dbReference>
<gene>
    <name evidence="2" type="ORF">CK203_074456</name>
</gene>
<organism evidence="2 3">
    <name type="scientific">Vitis vinifera</name>
    <name type="common">Grape</name>
    <dbReference type="NCBI Taxonomy" id="29760"/>
    <lineage>
        <taxon>Eukaryota</taxon>
        <taxon>Viridiplantae</taxon>
        <taxon>Streptophyta</taxon>
        <taxon>Embryophyta</taxon>
        <taxon>Tracheophyta</taxon>
        <taxon>Spermatophyta</taxon>
        <taxon>Magnoliopsida</taxon>
        <taxon>eudicotyledons</taxon>
        <taxon>Gunneridae</taxon>
        <taxon>Pentapetalae</taxon>
        <taxon>rosids</taxon>
        <taxon>Vitales</taxon>
        <taxon>Vitaceae</taxon>
        <taxon>Viteae</taxon>
        <taxon>Vitis</taxon>
    </lineage>
</organism>
<evidence type="ECO:0000313" key="3">
    <source>
        <dbReference type="Proteomes" id="UP000288805"/>
    </source>
</evidence>
<reference evidence="2 3" key="1">
    <citation type="journal article" date="2018" name="PLoS Genet.">
        <title>Population sequencing reveals clonal diversity and ancestral inbreeding in the grapevine cultivar Chardonnay.</title>
        <authorList>
            <person name="Roach M.J."/>
            <person name="Johnson D.L."/>
            <person name="Bohlmann J."/>
            <person name="van Vuuren H.J."/>
            <person name="Jones S.J."/>
            <person name="Pretorius I.S."/>
            <person name="Schmidt S.A."/>
            <person name="Borneman A.R."/>
        </authorList>
    </citation>
    <scope>NUCLEOTIDE SEQUENCE [LARGE SCALE GENOMIC DNA]</scope>
    <source>
        <strain evidence="3">cv. Chardonnay</strain>
        <tissue evidence="2">Leaf</tissue>
    </source>
</reference>
<feature type="compositionally biased region" description="Basic residues" evidence="1">
    <location>
        <begin position="1"/>
        <end position="17"/>
    </location>
</feature>
<comment type="caution">
    <text evidence="2">The sequence shown here is derived from an EMBL/GenBank/DDBJ whole genome shotgun (WGS) entry which is preliminary data.</text>
</comment>
<evidence type="ECO:0000313" key="2">
    <source>
        <dbReference type="EMBL" id="RVW46949.1"/>
    </source>
</evidence>
<feature type="region of interest" description="Disordered" evidence="1">
    <location>
        <begin position="1"/>
        <end position="21"/>
    </location>
</feature>
<protein>
    <submittedName>
        <fullName evidence="2">Uncharacterized protein</fullName>
    </submittedName>
</protein>
<dbReference type="AlphaFoldDB" id="A0A438EGV9"/>
<evidence type="ECO:0000256" key="1">
    <source>
        <dbReference type="SAM" id="MobiDB-lite"/>
    </source>
</evidence>
<dbReference type="EMBL" id="QGNW01001296">
    <property type="protein sequence ID" value="RVW46949.1"/>
    <property type="molecule type" value="Genomic_DNA"/>
</dbReference>